<dbReference type="EMBL" id="QLYX01000004">
    <property type="protein sequence ID" value="RAY15010.1"/>
    <property type="molecule type" value="Genomic_DNA"/>
</dbReference>
<organism evidence="3 4">
    <name type="scientific">Actinomadura craniellae</name>
    <dbReference type="NCBI Taxonomy" id="2231787"/>
    <lineage>
        <taxon>Bacteria</taxon>
        <taxon>Bacillati</taxon>
        <taxon>Actinomycetota</taxon>
        <taxon>Actinomycetes</taxon>
        <taxon>Streptosporangiales</taxon>
        <taxon>Thermomonosporaceae</taxon>
        <taxon>Actinomadura</taxon>
    </lineage>
</organism>
<dbReference type="Pfam" id="PF09664">
    <property type="entry name" value="DUF2399"/>
    <property type="match status" value="1"/>
</dbReference>
<accession>A0A365H7B9</accession>
<gene>
    <name evidence="3" type="ORF">DPM19_09675</name>
</gene>
<dbReference type="RefSeq" id="WP_111865198.1">
    <property type="nucleotide sequence ID" value="NZ_QLYX01000004.1"/>
</dbReference>
<feature type="region of interest" description="Disordered" evidence="1">
    <location>
        <begin position="1"/>
        <end position="21"/>
    </location>
</feature>
<evidence type="ECO:0000313" key="3">
    <source>
        <dbReference type="EMBL" id="RAY15010.1"/>
    </source>
</evidence>
<proteinExistence type="predicted"/>
<evidence type="ECO:0000259" key="2">
    <source>
        <dbReference type="Pfam" id="PF09664"/>
    </source>
</evidence>
<sequence>MCPGHRRKAHRHRTDRAGQSLQSLAALDCERPQRTGPACRAAWRVAGVAAGAALGLIGTLAEAGRTVHARADFDRVGLGIVDRLRAVVPAYARGASTSPPTAPPMASRPLRTWRRRPPRMPS</sequence>
<feature type="compositionally biased region" description="Basic residues" evidence="1">
    <location>
        <begin position="111"/>
        <end position="122"/>
    </location>
</feature>
<feature type="compositionally biased region" description="Low complexity" evidence="1">
    <location>
        <begin position="95"/>
        <end position="110"/>
    </location>
</feature>
<name>A0A365H7B9_9ACTN</name>
<evidence type="ECO:0000313" key="4">
    <source>
        <dbReference type="Proteomes" id="UP000251891"/>
    </source>
</evidence>
<evidence type="ECO:0000256" key="1">
    <source>
        <dbReference type="SAM" id="MobiDB-lite"/>
    </source>
</evidence>
<comment type="caution">
    <text evidence="3">The sequence shown here is derived from an EMBL/GenBank/DDBJ whole genome shotgun (WGS) entry which is preliminary data.</text>
</comment>
<dbReference type="InterPro" id="IPR024465">
    <property type="entry name" value="DUF2399"/>
</dbReference>
<dbReference type="Proteomes" id="UP000251891">
    <property type="component" value="Unassembled WGS sequence"/>
</dbReference>
<feature type="region of interest" description="Disordered" evidence="1">
    <location>
        <begin position="93"/>
        <end position="122"/>
    </location>
</feature>
<reference evidence="3 4" key="1">
    <citation type="submission" date="2018-06" db="EMBL/GenBank/DDBJ databases">
        <title>Actinomadura craniellae sp. nov. isolated from marine sponge Craniella sp.</title>
        <authorList>
            <person name="Li L."/>
            <person name="Xu Q.H."/>
            <person name="Lin H.W."/>
            <person name="Lu Y.H."/>
        </authorList>
    </citation>
    <scope>NUCLEOTIDE SEQUENCE [LARGE SCALE GENOMIC DNA]</scope>
    <source>
        <strain evidence="3 4">LHW63021</strain>
    </source>
</reference>
<feature type="domain" description="DUF2399" evidence="2">
    <location>
        <begin position="38"/>
        <end position="88"/>
    </location>
</feature>
<feature type="compositionally biased region" description="Basic residues" evidence="1">
    <location>
        <begin position="1"/>
        <end position="14"/>
    </location>
</feature>
<dbReference type="AlphaFoldDB" id="A0A365H7B9"/>
<protein>
    <recommendedName>
        <fullName evidence="2">DUF2399 domain-containing protein</fullName>
    </recommendedName>
</protein>
<keyword evidence="4" id="KW-1185">Reference proteome</keyword>